<protein>
    <submittedName>
        <fullName evidence="2">Uncharacterized protein</fullName>
    </submittedName>
</protein>
<sequence>MTDSTPSSPSLSHLLSLPSSTRTPILHSALTSYPTLTPPNLTPLDQIRYTTIPTHLQTHSHLSKPQLLQLLHWKLSHGKFRPTLQKLIDSNSPQVIEETTRRALAEFSKDENSPKTALNILTELKGIGPATASLILACKDPEGTVFFGDEVALWVLGNGDWKRKLKYSLKEYLEVYERVREVKEVLGLSAVEVEKVAFVFGKRAKGAVGESRMGVKSKVEDVVDVADGAEEVGGKSSKRKVEKIGVAEKPASKKKAKVEGISPPPPSSAAGTRRSTRSSKKS</sequence>
<organism evidence="2 3">
    <name type="scientific">Ramularia collo-cygni</name>
    <dbReference type="NCBI Taxonomy" id="112498"/>
    <lineage>
        <taxon>Eukaryota</taxon>
        <taxon>Fungi</taxon>
        <taxon>Dikarya</taxon>
        <taxon>Ascomycota</taxon>
        <taxon>Pezizomycotina</taxon>
        <taxon>Dothideomycetes</taxon>
        <taxon>Dothideomycetidae</taxon>
        <taxon>Mycosphaerellales</taxon>
        <taxon>Mycosphaerellaceae</taxon>
        <taxon>Ramularia</taxon>
    </lineage>
</organism>
<dbReference type="EMBL" id="FJUY01000009">
    <property type="protein sequence ID" value="CZT20379.1"/>
    <property type="molecule type" value="Genomic_DNA"/>
</dbReference>
<evidence type="ECO:0000256" key="1">
    <source>
        <dbReference type="SAM" id="MobiDB-lite"/>
    </source>
</evidence>
<evidence type="ECO:0000313" key="3">
    <source>
        <dbReference type="Proteomes" id="UP000225277"/>
    </source>
</evidence>
<dbReference type="OrthoDB" id="8249012at2759"/>
<dbReference type="GeneID" id="35601379"/>
<name>A0A2D3VF36_9PEZI</name>
<dbReference type="Proteomes" id="UP000225277">
    <property type="component" value="Unassembled WGS sequence"/>
</dbReference>
<dbReference type="PANTHER" id="PTHR21521:SF0">
    <property type="entry name" value="AMUN, ISOFORM A"/>
    <property type="match status" value="1"/>
</dbReference>
<dbReference type="PANTHER" id="PTHR21521">
    <property type="entry name" value="AMUN, ISOFORM A"/>
    <property type="match status" value="1"/>
</dbReference>
<dbReference type="STRING" id="112498.A0A2D3VF36"/>
<evidence type="ECO:0000313" key="2">
    <source>
        <dbReference type="EMBL" id="CZT20379.1"/>
    </source>
</evidence>
<proteinExistence type="predicted"/>
<keyword evidence="3" id="KW-1185">Reference proteome</keyword>
<gene>
    <name evidence="2" type="ORF">RCC_06239</name>
</gene>
<accession>A0A2D3VF36</accession>
<feature type="region of interest" description="Disordered" evidence="1">
    <location>
        <begin position="231"/>
        <end position="282"/>
    </location>
</feature>
<dbReference type="RefSeq" id="XP_023627268.1">
    <property type="nucleotide sequence ID" value="XM_023771500.1"/>
</dbReference>
<reference evidence="2 3" key="1">
    <citation type="submission" date="2016-03" db="EMBL/GenBank/DDBJ databases">
        <authorList>
            <person name="Ploux O."/>
        </authorList>
    </citation>
    <scope>NUCLEOTIDE SEQUENCE [LARGE SCALE GENOMIC DNA]</scope>
    <source>
        <strain evidence="2 3">URUG2</strain>
    </source>
</reference>
<dbReference type="AlphaFoldDB" id="A0A2D3VF36"/>